<accession>A0A8D8L3L0</accession>
<proteinExistence type="predicted"/>
<protein>
    <submittedName>
        <fullName evidence="2">(northern house mosquito) hypothetical protein</fullName>
    </submittedName>
</protein>
<organism evidence="2">
    <name type="scientific">Culex pipiens</name>
    <name type="common">House mosquito</name>
    <dbReference type="NCBI Taxonomy" id="7175"/>
    <lineage>
        <taxon>Eukaryota</taxon>
        <taxon>Metazoa</taxon>
        <taxon>Ecdysozoa</taxon>
        <taxon>Arthropoda</taxon>
        <taxon>Hexapoda</taxon>
        <taxon>Insecta</taxon>
        <taxon>Pterygota</taxon>
        <taxon>Neoptera</taxon>
        <taxon>Endopterygota</taxon>
        <taxon>Diptera</taxon>
        <taxon>Nematocera</taxon>
        <taxon>Culicoidea</taxon>
        <taxon>Culicidae</taxon>
        <taxon>Culicinae</taxon>
        <taxon>Culicini</taxon>
        <taxon>Culex</taxon>
        <taxon>Culex</taxon>
    </lineage>
</organism>
<evidence type="ECO:0000256" key="1">
    <source>
        <dbReference type="SAM" id="Phobius"/>
    </source>
</evidence>
<dbReference type="EMBL" id="HBUE01348479">
    <property type="protein sequence ID" value="CAG6601916.1"/>
    <property type="molecule type" value="Transcribed_RNA"/>
</dbReference>
<name>A0A8D8L3L0_CULPI</name>
<feature type="transmembrane region" description="Helical" evidence="1">
    <location>
        <begin position="75"/>
        <end position="98"/>
    </location>
</feature>
<feature type="transmembrane region" description="Helical" evidence="1">
    <location>
        <begin position="51"/>
        <end position="69"/>
    </location>
</feature>
<dbReference type="AlphaFoldDB" id="A0A8D8L3L0"/>
<dbReference type="EMBL" id="HBUE01241442">
    <property type="protein sequence ID" value="CAG6549642.1"/>
    <property type="molecule type" value="Transcribed_RNA"/>
</dbReference>
<sequence>MLSISRACQRGCGREINSLQTWVLGFCERMCEFVCVCYLGRQHPIAQLGEIIVHIVGLLLLLLLELILVEVKVLLLLLLLLLLLQLVEEKVVIFYLCLRIARLLLLLQVDAVMSKSLSGLLHVLLLC</sequence>
<keyword evidence="1" id="KW-0472">Membrane</keyword>
<evidence type="ECO:0000313" key="2">
    <source>
        <dbReference type="EMBL" id="CAG6601916.1"/>
    </source>
</evidence>
<dbReference type="EMBL" id="HBUE01241437">
    <property type="protein sequence ID" value="CAG6549641.1"/>
    <property type="molecule type" value="Transcribed_RNA"/>
</dbReference>
<reference evidence="2" key="1">
    <citation type="submission" date="2021-05" db="EMBL/GenBank/DDBJ databases">
        <authorList>
            <person name="Alioto T."/>
            <person name="Alioto T."/>
            <person name="Gomez Garrido J."/>
        </authorList>
    </citation>
    <scope>NUCLEOTIDE SEQUENCE</scope>
</reference>
<dbReference type="EMBL" id="HBUE01348474">
    <property type="protein sequence ID" value="CAG6601915.1"/>
    <property type="molecule type" value="Transcribed_RNA"/>
</dbReference>
<keyword evidence="1" id="KW-1133">Transmembrane helix</keyword>
<keyword evidence="1" id="KW-0812">Transmembrane</keyword>